<gene>
    <name evidence="2" type="ORF">LLUT_LOCUS503</name>
</gene>
<keyword evidence="3" id="KW-1185">Reference proteome</keyword>
<dbReference type="EMBL" id="CAXHTB010000001">
    <property type="protein sequence ID" value="CAL0299443.1"/>
    <property type="molecule type" value="Genomic_DNA"/>
</dbReference>
<dbReference type="Proteomes" id="UP001497480">
    <property type="component" value="Unassembled WGS sequence"/>
</dbReference>
<keyword evidence="1" id="KW-1133">Transmembrane helix</keyword>
<evidence type="ECO:0000256" key="1">
    <source>
        <dbReference type="SAM" id="Phobius"/>
    </source>
</evidence>
<feature type="transmembrane region" description="Helical" evidence="1">
    <location>
        <begin position="42"/>
        <end position="65"/>
    </location>
</feature>
<evidence type="ECO:0000313" key="2">
    <source>
        <dbReference type="EMBL" id="CAL0299443.1"/>
    </source>
</evidence>
<accession>A0AAV1VR15</accession>
<organism evidence="2 3">
    <name type="scientific">Lupinus luteus</name>
    <name type="common">European yellow lupine</name>
    <dbReference type="NCBI Taxonomy" id="3873"/>
    <lineage>
        <taxon>Eukaryota</taxon>
        <taxon>Viridiplantae</taxon>
        <taxon>Streptophyta</taxon>
        <taxon>Embryophyta</taxon>
        <taxon>Tracheophyta</taxon>
        <taxon>Spermatophyta</taxon>
        <taxon>Magnoliopsida</taxon>
        <taxon>eudicotyledons</taxon>
        <taxon>Gunneridae</taxon>
        <taxon>Pentapetalae</taxon>
        <taxon>rosids</taxon>
        <taxon>fabids</taxon>
        <taxon>Fabales</taxon>
        <taxon>Fabaceae</taxon>
        <taxon>Papilionoideae</taxon>
        <taxon>50 kb inversion clade</taxon>
        <taxon>genistoids sensu lato</taxon>
        <taxon>core genistoids</taxon>
        <taxon>Genisteae</taxon>
        <taxon>Lupinus</taxon>
    </lineage>
</organism>
<evidence type="ECO:0000313" key="3">
    <source>
        <dbReference type="Proteomes" id="UP001497480"/>
    </source>
</evidence>
<keyword evidence="1" id="KW-0812">Transmembrane</keyword>
<keyword evidence="1" id="KW-0472">Membrane</keyword>
<reference evidence="2 3" key="1">
    <citation type="submission" date="2024-03" db="EMBL/GenBank/DDBJ databases">
        <authorList>
            <person name="Martinez-Hernandez J."/>
        </authorList>
    </citation>
    <scope>NUCLEOTIDE SEQUENCE [LARGE SCALE GENOMIC DNA]</scope>
</reference>
<name>A0AAV1VR15_LUPLU</name>
<protein>
    <submittedName>
        <fullName evidence="2">Uncharacterized protein</fullName>
    </submittedName>
</protein>
<comment type="caution">
    <text evidence="2">The sequence shown here is derived from an EMBL/GenBank/DDBJ whole genome shotgun (WGS) entry which is preliminary data.</text>
</comment>
<proteinExistence type="predicted"/>
<sequence length="72" mass="8210">MTHMFISAPTCHMTWLPKCEVDEQVARVILSKWLSILDLLRVLILIVAGFLSLIPTIVLILLVIAKRLQNRT</sequence>
<dbReference type="AlphaFoldDB" id="A0AAV1VR15"/>